<organism evidence="6 7">
    <name type="scientific">Burkholderia stabilis</name>
    <dbReference type="NCBI Taxonomy" id="95485"/>
    <lineage>
        <taxon>Bacteria</taxon>
        <taxon>Pseudomonadati</taxon>
        <taxon>Pseudomonadota</taxon>
        <taxon>Betaproteobacteria</taxon>
        <taxon>Burkholderiales</taxon>
        <taxon>Burkholderiaceae</taxon>
        <taxon>Burkholderia</taxon>
        <taxon>Burkholderia cepacia complex</taxon>
    </lineage>
</organism>
<reference evidence="6 7" key="1">
    <citation type="submission" date="2018-08" db="EMBL/GenBank/DDBJ databases">
        <title>Mountain-cultivated ginseng endophyte, Burkholderia stabilis and its activity against ginseng root rot disease.</title>
        <authorList>
            <person name="Tapan Kumar M."/>
            <person name="Bae H."/>
            <person name="Shanmugam G."/>
            <person name="Jeon J."/>
        </authorList>
    </citation>
    <scope>NUCLEOTIDE SEQUENCE [LARGE SCALE GENOMIC DNA]</scope>
    <source>
        <strain evidence="6 7">EB159</strain>
    </source>
</reference>
<dbReference type="OrthoDB" id="6555293at2"/>
<dbReference type="Pfam" id="PF03466">
    <property type="entry name" value="LysR_substrate"/>
    <property type="match status" value="1"/>
</dbReference>
<dbReference type="Gene3D" id="1.10.10.10">
    <property type="entry name" value="Winged helix-like DNA-binding domain superfamily/Winged helix DNA-binding domain"/>
    <property type="match status" value="1"/>
</dbReference>
<dbReference type="GO" id="GO:0003700">
    <property type="term" value="F:DNA-binding transcription factor activity"/>
    <property type="evidence" value="ECO:0007669"/>
    <property type="project" value="InterPro"/>
</dbReference>
<dbReference type="InterPro" id="IPR005119">
    <property type="entry name" value="LysR_subst-bd"/>
</dbReference>
<dbReference type="PANTHER" id="PTHR30579:SF7">
    <property type="entry name" value="HTH-TYPE TRANSCRIPTIONAL REGULATOR LRHA-RELATED"/>
    <property type="match status" value="1"/>
</dbReference>
<protein>
    <submittedName>
        <fullName evidence="6">LysR family transcriptional regulator</fullName>
    </submittedName>
</protein>
<dbReference type="SUPFAM" id="SSF53850">
    <property type="entry name" value="Periplasmic binding protein-like II"/>
    <property type="match status" value="1"/>
</dbReference>
<evidence type="ECO:0000256" key="4">
    <source>
        <dbReference type="ARBA" id="ARBA00023163"/>
    </source>
</evidence>
<evidence type="ECO:0000313" key="6">
    <source>
        <dbReference type="EMBL" id="RXV68623.1"/>
    </source>
</evidence>
<dbReference type="PANTHER" id="PTHR30579">
    <property type="entry name" value="TRANSCRIPTIONAL REGULATOR"/>
    <property type="match status" value="1"/>
</dbReference>
<accession>A0A4Q2AGB2</accession>
<evidence type="ECO:0000259" key="5">
    <source>
        <dbReference type="PROSITE" id="PS50931"/>
    </source>
</evidence>
<dbReference type="PRINTS" id="PR00039">
    <property type="entry name" value="HTHLYSR"/>
</dbReference>
<name>A0A4Q2AGB2_9BURK</name>
<evidence type="ECO:0000256" key="2">
    <source>
        <dbReference type="ARBA" id="ARBA00023015"/>
    </source>
</evidence>
<comment type="similarity">
    <text evidence="1">Belongs to the LysR transcriptional regulatory family.</text>
</comment>
<dbReference type="FunFam" id="1.10.10.10:FF:000001">
    <property type="entry name" value="LysR family transcriptional regulator"/>
    <property type="match status" value="1"/>
</dbReference>
<dbReference type="Pfam" id="PF00126">
    <property type="entry name" value="HTH_1"/>
    <property type="match status" value="1"/>
</dbReference>
<proteinExistence type="inferred from homology"/>
<comment type="caution">
    <text evidence="6">The sequence shown here is derived from an EMBL/GenBank/DDBJ whole genome shotgun (WGS) entry which is preliminary data.</text>
</comment>
<dbReference type="InterPro" id="IPR036388">
    <property type="entry name" value="WH-like_DNA-bd_sf"/>
</dbReference>
<gene>
    <name evidence="6" type="ORF">D1006_26120</name>
</gene>
<keyword evidence="2" id="KW-0805">Transcription regulation</keyword>
<evidence type="ECO:0000256" key="3">
    <source>
        <dbReference type="ARBA" id="ARBA00023125"/>
    </source>
</evidence>
<dbReference type="InterPro" id="IPR036390">
    <property type="entry name" value="WH_DNA-bd_sf"/>
</dbReference>
<sequence length="314" mass="33674">MVAGRMCNKYDNLKPTYKKNRIMTLPNLDMDALRTLIAADRLGSLNRAADRIGRSQSAVSQQMRKLETQIGQPLFRRQGRGLVPTDAGELMLSYARRILELNDEAVSAIRGSAIEGAVRFGLPGDFAESWLPVALGQFKRSHPGVRVDIVVDGNGALLEQLDGGELDLVLAIGRGHRADAERLVTLPMAWIAPSGFDVRQRAGAPLDLALYKAPCLFRKAGTDALDKAGIPWRVAYTTGSLQSLWAGVAGGLGITPRMMVGVPPTLRRLGERDGLPPLPSVEVCLHGAGGNAPSALASLKRVVIDNLTANLDDA</sequence>
<dbReference type="GO" id="GO:0003677">
    <property type="term" value="F:DNA binding"/>
    <property type="evidence" value="ECO:0007669"/>
    <property type="project" value="UniProtKB-KW"/>
</dbReference>
<dbReference type="SUPFAM" id="SSF46785">
    <property type="entry name" value="Winged helix' DNA-binding domain"/>
    <property type="match status" value="1"/>
</dbReference>
<dbReference type="EMBL" id="QWEX01000002">
    <property type="protein sequence ID" value="RXV68623.1"/>
    <property type="molecule type" value="Genomic_DNA"/>
</dbReference>
<dbReference type="Proteomes" id="UP000289650">
    <property type="component" value="Unassembled WGS sequence"/>
</dbReference>
<dbReference type="InterPro" id="IPR050176">
    <property type="entry name" value="LTTR"/>
</dbReference>
<feature type="domain" description="HTH lysR-type" evidence="5">
    <location>
        <begin position="28"/>
        <end position="85"/>
    </location>
</feature>
<evidence type="ECO:0000313" key="7">
    <source>
        <dbReference type="Proteomes" id="UP000289650"/>
    </source>
</evidence>
<dbReference type="Gene3D" id="3.40.190.10">
    <property type="entry name" value="Periplasmic binding protein-like II"/>
    <property type="match status" value="2"/>
</dbReference>
<dbReference type="InterPro" id="IPR000847">
    <property type="entry name" value="LysR_HTH_N"/>
</dbReference>
<keyword evidence="3" id="KW-0238">DNA-binding</keyword>
<dbReference type="AlphaFoldDB" id="A0A4Q2AGB2"/>
<dbReference type="PROSITE" id="PS50931">
    <property type="entry name" value="HTH_LYSR"/>
    <property type="match status" value="1"/>
</dbReference>
<evidence type="ECO:0000256" key="1">
    <source>
        <dbReference type="ARBA" id="ARBA00009437"/>
    </source>
</evidence>
<keyword evidence="4" id="KW-0804">Transcription</keyword>